<evidence type="ECO:0000313" key="2">
    <source>
        <dbReference type="Proteomes" id="UP000050482"/>
    </source>
</evidence>
<sequence length="88" mass="9942">MSKPLEEQLREVARRLDTLVTAKTPVPAWKPINVGKVMALAGSYVQAHAEADMMTLYDLADQVEKVLEENYELRQRLGMDERKEVAVG</sequence>
<name>A0A0N8PNN2_9BACL</name>
<dbReference type="STRING" id="471514.AN477_19705"/>
<accession>A0A0N8PNN2</accession>
<organism evidence="1 2">
    <name type="scientific">Alicyclobacillus ferrooxydans</name>
    <dbReference type="NCBI Taxonomy" id="471514"/>
    <lineage>
        <taxon>Bacteria</taxon>
        <taxon>Bacillati</taxon>
        <taxon>Bacillota</taxon>
        <taxon>Bacilli</taxon>
        <taxon>Bacillales</taxon>
        <taxon>Alicyclobacillaceae</taxon>
        <taxon>Alicyclobacillus</taxon>
    </lineage>
</organism>
<protein>
    <submittedName>
        <fullName evidence="1">Uncharacterized protein</fullName>
    </submittedName>
</protein>
<dbReference type="Proteomes" id="UP000050482">
    <property type="component" value="Unassembled WGS sequence"/>
</dbReference>
<dbReference type="PATRIC" id="fig|471514.4.peg.1042"/>
<evidence type="ECO:0000313" key="1">
    <source>
        <dbReference type="EMBL" id="KPV41997.1"/>
    </source>
</evidence>
<gene>
    <name evidence="1" type="ORF">AN477_19705</name>
</gene>
<dbReference type="EMBL" id="LJCO01000085">
    <property type="protein sequence ID" value="KPV41997.1"/>
    <property type="molecule type" value="Genomic_DNA"/>
</dbReference>
<dbReference type="AlphaFoldDB" id="A0A0N8PNN2"/>
<proteinExistence type="predicted"/>
<keyword evidence="2" id="KW-1185">Reference proteome</keyword>
<comment type="caution">
    <text evidence="1">The sequence shown here is derived from an EMBL/GenBank/DDBJ whole genome shotgun (WGS) entry which is preliminary data.</text>
</comment>
<dbReference type="RefSeq" id="WP_054970903.1">
    <property type="nucleotide sequence ID" value="NZ_LJCO01000085.1"/>
</dbReference>
<reference evidence="1 2" key="1">
    <citation type="submission" date="2015-09" db="EMBL/GenBank/DDBJ databases">
        <title>Draft genome sequence of Alicyclobacillus ferrooxydans DSM 22381.</title>
        <authorList>
            <person name="Hemp J."/>
        </authorList>
    </citation>
    <scope>NUCLEOTIDE SEQUENCE [LARGE SCALE GENOMIC DNA]</scope>
    <source>
        <strain evidence="1 2">TC-34</strain>
    </source>
</reference>